<reference evidence="4" key="1">
    <citation type="journal article" date="2023" name="Mol. Phylogenet. Evol.">
        <title>Genome-scale phylogeny and comparative genomics of the fungal order Sordariales.</title>
        <authorList>
            <person name="Hensen N."/>
            <person name="Bonometti L."/>
            <person name="Westerberg I."/>
            <person name="Brannstrom I.O."/>
            <person name="Guillou S."/>
            <person name="Cros-Aarteil S."/>
            <person name="Calhoun S."/>
            <person name="Haridas S."/>
            <person name="Kuo A."/>
            <person name="Mondo S."/>
            <person name="Pangilinan J."/>
            <person name="Riley R."/>
            <person name="LaButti K."/>
            <person name="Andreopoulos B."/>
            <person name="Lipzen A."/>
            <person name="Chen C."/>
            <person name="Yan M."/>
            <person name="Daum C."/>
            <person name="Ng V."/>
            <person name="Clum A."/>
            <person name="Steindorff A."/>
            <person name="Ohm R.A."/>
            <person name="Martin F."/>
            <person name="Silar P."/>
            <person name="Natvig D.O."/>
            <person name="Lalanne C."/>
            <person name="Gautier V."/>
            <person name="Ament-Velasquez S.L."/>
            <person name="Kruys A."/>
            <person name="Hutchinson M.I."/>
            <person name="Powell A.J."/>
            <person name="Barry K."/>
            <person name="Miller A.N."/>
            <person name="Grigoriev I.V."/>
            <person name="Debuchy R."/>
            <person name="Gladieux P."/>
            <person name="Hiltunen Thoren M."/>
            <person name="Johannesson H."/>
        </authorList>
    </citation>
    <scope>NUCLEOTIDE SEQUENCE</scope>
    <source>
        <strain evidence="4">CBS 532.94</strain>
    </source>
</reference>
<dbReference type="GO" id="GO:0003723">
    <property type="term" value="F:RNA binding"/>
    <property type="evidence" value="ECO:0007669"/>
    <property type="project" value="InterPro"/>
</dbReference>
<evidence type="ECO:0000256" key="3">
    <source>
        <dbReference type="SAM" id="MobiDB-lite"/>
    </source>
</evidence>
<sequence length="151" mass="17268">MQPLWHAAANRYPKRHCGHEQRNGHYSLTARGPWVEFPVLNGSHIWTPGEAPGPVRAIYNDANRSIFDVVYHDPAAPRNPHGRFRRFTKAEYRPATRPKRPQPPRTRPSSTSCTVPSVREAARPIRHKPPRACKVEVTYAYQRTVCITVGR</sequence>
<feature type="compositionally biased region" description="Low complexity" evidence="3">
    <location>
        <begin position="107"/>
        <end position="119"/>
    </location>
</feature>
<dbReference type="Gene3D" id="3.10.450.30">
    <property type="entry name" value="Microbial ribonucleases"/>
    <property type="match status" value="1"/>
</dbReference>
<dbReference type="InterPro" id="IPR016191">
    <property type="entry name" value="Ribonuclease/ribotoxin"/>
</dbReference>
<reference evidence="4" key="2">
    <citation type="submission" date="2023-05" db="EMBL/GenBank/DDBJ databases">
        <authorList>
            <consortium name="Lawrence Berkeley National Laboratory"/>
            <person name="Steindorff A."/>
            <person name="Hensen N."/>
            <person name="Bonometti L."/>
            <person name="Westerberg I."/>
            <person name="Brannstrom I.O."/>
            <person name="Guillou S."/>
            <person name="Cros-Aarteil S."/>
            <person name="Calhoun S."/>
            <person name="Haridas S."/>
            <person name="Kuo A."/>
            <person name="Mondo S."/>
            <person name="Pangilinan J."/>
            <person name="Riley R."/>
            <person name="Labutti K."/>
            <person name="Andreopoulos B."/>
            <person name="Lipzen A."/>
            <person name="Chen C."/>
            <person name="Yanf M."/>
            <person name="Daum C."/>
            <person name="Ng V."/>
            <person name="Clum A."/>
            <person name="Ohm R."/>
            <person name="Martin F."/>
            <person name="Silar P."/>
            <person name="Natvig D."/>
            <person name="Lalanne C."/>
            <person name="Gautier V."/>
            <person name="Ament-Velasquez S.L."/>
            <person name="Kruys A."/>
            <person name="Hutchinson M.I."/>
            <person name="Powell A.J."/>
            <person name="Barry K."/>
            <person name="Miller A.N."/>
            <person name="Grigoriev I.V."/>
            <person name="Debuchy R."/>
            <person name="Gladieux P."/>
            <person name="Thoren M.H."/>
            <person name="Johannesson H."/>
        </authorList>
    </citation>
    <scope>NUCLEOTIDE SEQUENCE</scope>
    <source>
        <strain evidence="4">CBS 532.94</strain>
    </source>
</reference>
<evidence type="ECO:0000256" key="1">
    <source>
        <dbReference type="ARBA" id="ARBA00022722"/>
    </source>
</evidence>
<evidence type="ECO:0000256" key="2">
    <source>
        <dbReference type="ARBA" id="ARBA00022801"/>
    </source>
</evidence>
<keyword evidence="2" id="KW-0378">Hydrolase</keyword>
<gene>
    <name evidence="4" type="ORF">C8A03DRAFT_19748</name>
</gene>
<accession>A0AAN7H9D8</accession>
<evidence type="ECO:0000313" key="5">
    <source>
        <dbReference type="Proteomes" id="UP001303760"/>
    </source>
</evidence>
<name>A0AAN7H9D8_9PEZI</name>
<dbReference type="Pfam" id="PF00545">
    <property type="entry name" value="Ribonuclease"/>
    <property type="match status" value="1"/>
</dbReference>
<evidence type="ECO:0000313" key="4">
    <source>
        <dbReference type="EMBL" id="KAK4233104.1"/>
    </source>
</evidence>
<dbReference type="AlphaFoldDB" id="A0AAN7H9D8"/>
<dbReference type="EMBL" id="MU860669">
    <property type="protein sequence ID" value="KAK4233104.1"/>
    <property type="molecule type" value="Genomic_DNA"/>
</dbReference>
<organism evidence="4 5">
    <name type="scientific">Achaetomium macrosporum</name>
    <dbReference type="NCBI Taxonomy" id="79813"/>
    <lineage>
        <taxon>Eukaryota</taxon>
        <taxon>Fungi</taxon>
        <taxon>Dikarya</taxon>
        <taxon>Ascomycota</taxon>
        <taxon>Pezizomycotina</taxon>
        <taxon>Sordariomycetes</taxon>
        <taxon>Sordariomycetidae</taxon>
        <taxon>Sordariales</taxon>
        <taxon>Chaetomiaceae</taxon>
        <taxon>Achaetomium</taxon>
    </lineage>
</organism>
<comment type="caution">
    <text evidence="4">The sequence shown here is derived from an EMBL/GenBank/DDBJ whole genome shotgun (WGS) entry which is preliminary data.</text>
</comment>
<dbReference type="InterPro" id="IPR000026">
    <property type="entry name" value="N1-like"/>
</dbReference>
<dbReference type="SUPFAM" id="SSF53933">
    <property type="entry name" value="Microbial ribonucleases"/>
    <property type="match status" value="1"/>
</dbReference>
<proteinExistence type="predicted"/>
<dbReference type="GO" id="GO:0004540">
    <property type="term" value="F:RNA nuclease activity"/>
    <property type="evidence" value="ECO:0007669"/>
    <property type="project" value="InterPro"/>
</dbReference>
<dbReference type="Proteomes" id="UP001303760">
    <property type="component" value="Unassembled WGS sequence"/>
</dbReference>
<protein>
    <submittedName>
        <fullName evidence="4">Uncharacterized protein</fullName>
    </submittedName>
</protein>
<keyword evidence="1" id="KW-0540">Nuclease</keyword>
<feature type="region of interest" description="Disordered" evidence="3">
    <location>
        <begin position="77"/>
        <end position="125"/>
    </location>
</feature>
<keyword evidence="5" id="KW-1185">Reference proteome</keyword>
<dbReference type="GO" id="GO:0016787">
    <property type="term" value="F:hydrolase activity"/>
    <property type="evidence" value="ECO:0007669"/>
    <property type="project" value="UniProtKB-KW"/>
</dbReference>